<name>A0ABX5KB87_9BURK</name>
<organism evidence="6 7">
    <name type="scientific">Paraburkholderia unamae</name>
    <dbReference type="NCBI Taxonomy" id="219649"/>
    <lineage>
        <taxon>Bacteria</taxon>
        <taxon>Pseudomonadati</taxon>
        <taxon>Pseudomonadota</taxon>
        <taxon>Betaproteobacteria</taxon>
        <taxon>Burkholderiales</taxon>
        <taxon>Burkholderiaceae</taxon>
        <taxon>Paraburkholderia</taxon>
    </lineage>
</organism>
<dbReference type="PANTHER" id="PTHR43498:SF1">
    <property type="entry name" value="COB--COM HETERODISULFIDE REDUCTASE IRON-SULFUR SUBUNIT A"/>
    <property type="match status" value="1"/>
</dbReference>
<proteinExistence type="predicted"/>
<comment type="caution">
    <text evidence="6">The sequence shown here is derived from an EMBL/GenBank/DDBJ whole genome shotgun (WGS) entry which is preliminary data.</text>
</comment>
<protein>
    <submittedName>
        <fullName evidence="6">FAD dependent oxidoreductase</fullName>
    </submittedName>
</protein>
<keyword evidence="1" id="KW-0004">4Fe-4S</keyword>
<evidence type="ECO:0000256" key="3">
    <source>
        <dbReference type="ARBA" id="ARBA00023002"/>
    </source>
</evidence>
<evidence type="ECO:0000256" key="5">
    <source>
        <dbReference type="ARBA" id="ARBA00023014"/>
    </source>
</evidence>
<dbReference type="InterPro" id="IPR039650">
    <property type="entry name" value="HdrA-like"/>
</dbReference>
<reference evidence="6 7" key="1">
    <citation type="submission" date="2018-05" db="EMBL/GenBank/DDBJ databases">
        <title>Genomic Encyclopedia of Type Strains, Phase IV (KMG-V): Genome sequencing to study the core and pangenomes of soil and plant-associated prokaryotes.</title>
        <authorList>
            <person name="Whitman W."/>
        </authorList>
    </citation>
    <scope>NUCLEOTIDE SEQUENCE [LARGE SCALE GENOMIC DNA]</scope>
    <source>
        <strain evidence="6 7">SCZa-39</strain>
    </source>
</reference>
<dbReference type="EMBL" id="QEOB01000024">
    <property type="protein sequence ID" value="PVX72505.1"/>
    <property type="molecule type" value="Genomic_DNA"/>
</dbReference>
<dbReference type="Pfam" id="PF12831">
    <property type="entry name" value="FAD_oxidored"/>
    <property type="match status" value="1"/>
</dbReference>
<evidence type="ECO:0000313" key="7">
    <source>
        <dbReference type="Proteomes" id="UP000245712"/>
    </source>
</evidence>
<gene>
    <name evidence="6" type="ORF">C7402_12475</name>
</gene>
<dbReference type="InterPro" id="IPR036188">
    <property type="entry name" value="FAD/NAD-bd_sf"/>
</dbReference>
<keyword evidence="5" id="KW-0411">Iron-sulfur</keyword>
<evidence type="ECO:0000313" key="6">
    <source>
        <dbReference type="EMBL" id="PVX72505.1"/>
    </source>
</evidence>
<keyword evidence="4" id="KW-0408">Iron</keyword>
<dbReference type="SUPFAM" id="SSF51905">
    <property type="entry name" value="FAD/NAD(P)-binding domain"/>
    <property type="match status" value="1"/>
</dbReference>
<dbReference type="PANTHER" id="PTHR43498">
    <property type="entry name" value="FERREDOXIN:COB-COM HETERODISULFIDE REDUCTASE SUBUNIT A"/>
    <property type="match status" value="1"/>
</dbReference>
<keyword evidence="3" id="KW-0560">Oxidoreductase</keyword>
<dbReference type="RefSeq" id="WP_116614056.1">
    <property type="nucleotide sequence ID" value="NZ_QEOB01000024.1"/>
</dbReference>
<keyword evidence="7" id="KW-1185">Reference proteome</keyword>
<sequence length="448" mass="48153">MNQGGIAVVDDRAMETLDADVFVAGGGAAGLAAAVTAARQGLRVVLAERYGFCGGGAVAGLSGTVCGLYEATDSGVGPNQVVHGFVDDFIARMNARNGLGAPVKYGKTWTLVHDPLVWREVADGMLREAGVTVIYHALVTEVLKEGEAIRGAQLYTKQGKVRVLAPVTIDASGDADLVTMAGWRTVVGDHGRVQNPTMIFRLGGVDVARFLAAHGEDTIMPPAVSAQIAQANEAGYRLPRAKIWMFPTPQPNELLCNCTRVTGADGRELNPVIHRDFTEAEFEGRRQVRDYARFFREHLSGCEASFVIDTGMQVGVRQTRQAAGVSTLRNADILAGSKFRDGIARSPWPIELHSGSKPRVEWLLNDYYEVPFGCFVPEAGENLLVAGRCLSAEHEAVASARVTAQCFSYGHAIGHAATLAVKERIDVRRIDGADVRLQLNRDGAQLDN</sequence>
<accession>A0ABX5KB87</accession>
<evidence type="ECO:0000256" key="1">
    <source>
        <dbReference type="ARBA" id="ARBA00022485"/>
    </source>
</evidence>
<dbReference type="Gene3D" id="3.50.50.60">
    <property type="entry name" value="FAD/NAD(P)-binding domain"/>
    <property type="match status" value="1"/>
</dbReference>
<dbReference type="Proteomes" id="UP000245712">
    <property type="component" value="Unassembled WGS sequence"/>
</dbReference>
<evidence type="ECO:0000256" key="2">
    <source>
        <dbReference type="ARBA" id="ARBA00022723"/>
    </source>
</evidence>
<keyword evidence="2" id="KW-0479">Metal-binding</keyword>
<evidence type="ECO:0000256" key="4">
    <source>
        <dbReference type="ARBA" id="ARBA00023004"/>
    </source>
</evidence>